<dbReference type="EMBL" id="RQGF01000027">
    <property type="protein sequence ID" value="TGL61181.1"/>
    <property type="molecule type" value="Genomic_DNA"/>
</dbReference>
<dbReference type="OrthoDB" id="1496331at2"/>
<evidence type="ECO:0000313" key="2">
    <source>
        <dbReference type="EMBL" id="TGL61181.1"/>
    </source>
</evidence>
<sequence>MNYVVEVLDKGWVGSLVGFIGVSFAIYQIFQRNGAKLCFQYMGQLLIDGSSRILPDDVKVTYRKKAVSRLTLTQVVIWNDGRAPIRGTDISETDVLKCKFGEETIILNAEIIKTSRTATIAELEILNDNNNEVLVKFNFLDEKDGFLIKILHTGINQSPKISGTIIGIPKGVQSLGRLPVQRRLRNRRLDGSPENAMAETFIRFMILTRRVMPLLGLIGSAIFLIGLFPGIVLTPEISGNERIGLLIFGFIYGPIVLFASWVDRRKCPHQLTPDEIDL</sequence>
<evidence type="ECO:0000256" key="1">
    <source>
        <dbReference type="SAM" id="Phobius"/>
    </source>
</evidence>
<accession>A0A4R9K6G4</accession>
<dbReference type="AlphaFoldDB" id="A0A4R9K6G4"/>
<feature type="transmembrane region" description="Helical" evidence="1">
    <location>
        <begin position="211"/>
        <end position="231"/>
    </location>
</feature>
<protein>
    <submittedName>
        <fullName evidence="2">Uncharacterized protein</fullName>
    </submittedName>
</protein>
<keyword evidence="3" id="KW-1185">Reference proteome</keyword>
<organism evidence="2 3">
    <name type="scientific">Leptospira sarikeiensis</name>
    <dbReference type="NCBI Taxonomy" id="2484943"/>
    <lineage>
        <taxon>Bacteria</taxon>
        <taxon>Pseudomonadati</taxon>
        <taxon>Spirochaetota</taxon>
        <taxon>Spirochaetia</taxon>
        <taxon>Leptospirales</taxon>
        <taxon>Leptospiraceae</taxon>
        <taxon>Leptospira</taxon>
    </lineage>
</organism>
<dbReference type="RefSeq" id="WP_135649584.1">
    <property type="nucleotide sequence ID" value="NZ_RQGF01000027.1"/>
</dbReference>
<proteinExistence type="predicted"/>
<gene>
    <name evidence="2" type="ORF">EHQ64_11235</name>
</gene>
<keyword evidence="1" id="KW-0812">Transmembrane</keyword>
<dbReference type="Proteomes" id="UP000297762">
    <property type="component" value="Unassembled WGS sequence"/>
</dbReference>
<reference evidence="2" key="1">
    <citation type="journal article" date="2019" name="PLoS Negl. Trop. Dis.">
        <title>Revisiting the worldwide diversity of Leptospira species in the environment.</title>
        <authorList>
            <person name="Vincent A.T."/>
            <person name="Schiettekatte O."/>
            <person name="Bourhy P."/>
            <person name="Veyrier F.J."/>
            <person name="Picardeau M."/>
        </authorList>
    </citation>
    <scope>NUCLEOTIDE SEQUENCE [LARGE SCALE GENOMIC DNA]</scope>
    <source>
        <strain evidence="2">201702455</strain>
    </source>
</reference>
<comment type="caution">
    <text evidence="2">The sequence shown here is derived from an EMBL/GenBank/DDBJ whole genome shotgun (WGS) entry which is preliminary data.</text>
</comment>
<keyword evidence="1" id="KW-1133">Transmembrane helix</keyword>
<feature type="transmembrane region" description="Helical" evidence="1">
    <location>
        <begin position="12"/>
        <end position="30"/>
    </location>
</feature>
<keyword evidence="1" id="KW-0472">Membrane</keyword>
<name>A0A4R9K6G4_9LEPT</name>
<feature type="transmembrane region" description="Helical" evidence="1">
    <location>
        <begin position="243"/>
        <end position="262"/>
    </location>
</feature>
<evidence type="ECO:0000313" key="3">
    <source>
        <dbReference type="Proteomes" id="UP000297762"/>
    </source>
</evidence>